<gene>
    <name evidence="5" type="ORF">JOL79_02160</name>
</gene>
<accession>A0A940WBU7</accession>
<dbReference type="InterPro" id="IPR050555">
    <property type="entry name" value="Bact_Solute-Bind_Prot2"/>
</dbReference>
<evidence type="ECO:0000259" key="4">
    <source>
        <dbReference type="Pfam" id="PF13407"/>
    </source>
</evidence>
<evidence type="ECO:0000256" key="1">
    <source>
        <dbReference type="ARBA" id="ARBA00004196"/>
    </source>
</evidence>
<proteinExistence type="predicted"/>
<keyword evidence="6" id="KW-1185">Reference proteome</keyword>
<protein>
    <submittedName>
        <fullName evidence="5">Substrate-binding domain-containing protein</fullName>
    </submittedName>
</protein>
<dbReference type="Pfam" id="PF13407">
    <property type="entry name" value="Peripla_BP_4"/>
    <property type="match status" value="1"/>
</dbReference>
<evidence type="ECO:0000256" key="2">
    <source>
        <dbReference type="ARBA" id="ARBA00022729"/>
    </source>
</evidence>
<dbReference type="Gene3D" id="3.40.50.2300">
    <property type="match status" value="2"/>
</dbReference>
<name>A0A940WBU7_9ACTN</name>
<comment type="subcellular location">
    <subcellularLocation>
        <location evidence="1">Cell envelope</location>
    </subcellularLocation>
</comment>
<keyword evidence="2 3" id="KW-0732">Signal</keyword>
<sequence length="348" mass="34827">MGRRLASWCAGLVFLAVLPGCAGPRENPDTGLAAVGTVRDGFRIGLLLPERERYDREDRPAVVRAISSICRRCQVVYRNAEGDPARQERQVAALLADGVRVLILGPVRPSGTASTVARAKLLGAKVVAYDRLANGPIDGYVSSDPAAMGALLGRALLDAVRARRVASAGPVVLLKGPPGDPYAAALATGVRSVLDGRLTIGWEGDVADGGPRGAREETERALSALGGPGGVAGVCCTNDVMAGGAADALVAAGAKGTPLVGVGAGPGAVLRIGDGRQTAAVRMPVAAEAAAAARMAVDIAVGRSGMPGAGTGTEAGARTARVDNGTTVGIPAVLIPPVLLRAGVHGAG</sequence>
<dbReference type="GO" id="GO:0030246">
    <property type="term" value="F:carbohydrate binding"/>
    <property type="evidence" value="ECO:0007669"/>
    <property type="project" value="TreeGrafter"/>
</dbReference>
<dbReference type="AlphaFoldDB" id="A0A940WBU7"/>
<feature type="chain" id="PRO_5039197118" evidence="3">
    <location>
        <begin position="23"/>
        <end position="348"/>
    </location>
</feature>
<feature type="signal peptide" evidence="3">
    <location>
        <begin position="1"/>
        <end position="22"/>
    </location>
</feature>
<feature type="domain" description="Periplasmic binding protein" evidence="4">
    <location>
        <begin position="73"/>
        <end position="303"/>
    </location>
</feature>
<evidence type="ECO:0000313" key="5">
    <source>
        <dbReference type="EMBL" id="MBP2702605.1"/>
    </source>
</evidence>
<dbReference type="EMBL" id="JAFCNB010000001">
    <property type="protein sequence ID" value="MBP2702605.1"/>
    <property type="molecule type" value="Genomic_DNA"/>
</dbReference>
<dbReference type="SUPFAM" id="SSF53822">
    <property type="entry name" value="Periplasmic binding protein-like I"/>
    <property type="match status" value="1"/>
</dbReference>
<reference evidence="5" key="1">
    <citation type="submission" date="2021-02" db="EMBL/GenBank/DDBJ databases">
        <title>Draft genome sequence of Microbispora sp. RL4-1S isolated from rice leaves in Thailand.</title>
        <authorList>
            <person name="Muangham S."/>
            <person name="Duangmal K."/>
        </authorList>
    </citation>
    <scope>NUCLEOTIDE SEQUENCE</scope>
    <source>
        <strain evidence="5">RL4-1S</strain>
    </source>
</reference>
<comment type="caution">
    <text evidence="5">The sequence shown here is derived from an EMBL/GenBank/DDBJ whole genome shotgun (WGS) entry which is preliminary data.</text>
</comment>
<dbReference type="GO" id="GO:0030288">
    <property type="term" value="C:outer membrane-bounded periplasmic space"/>
    <property type="evidence" value="ECO:0007669"/>
    <property type="project" value="TreeGrafter"/>
</dbReference>
<evidence type="ECO:0000256" key="3">
    <source>
        <dbReference type="SAM" id="SignalP"/>
    </source>
</evidence>
<dbReference type="PANTHER" id="PTHR30036">
    <property type="entry name" value="D-XYLOSE-BINDING PERIPLASMIC PROTEIN"/>
    <property type="match status" value="1"/>
</dbReference>
<dbReference type="RefSeq" id="WP_210153881.1">
    <property type="nucleotide sequence ID" value="NZ_JAFCNB010000001.1"/>
</dbReference>
<dbReference type="InterPro" id="IPR028082">
    <property type="entry name" value="Peripla_BP_I"/>
</dbReference>
<dbReference type="InterPro" id="IPR025997">
    <property type="entry name" value="SBP_2_dom"/>
</dbReference>
<dbReference type="PANTHER" id="PTHR30036:SF1">
    <property type="entry name" value="D-XYLOSE-BINDING PERIPLASMIC PROTEIN"/>
    <property type="match status" value="1"/>
</dbReference>
<dbReference type="Proteomes" id="UP000674234">
    <property type="component" value="Unassembled WGS sequence"/>
</dbReference>
<evidence type="ECO:0000313" key="6">
    <source>
        <dbReference type="Proteomes" id="UP000674234"/>
    </source>
</evidence>
<organism evidence="5 6">
    <name type="scientific">Microbispora oryzae</name>
    <dbReference type="NCBI Taxonomy" id="2806554"/>
    <lineage>
        <taxon>Bacteria</taxon>
        <taxon>Bacillati</taxon>
        <taxon>Actinomycetota</taxon>
        <taxon>Actinomycetes</taxon>
        <taxon>Streptosporangiales</taxon>
        <taxon>Streptosporangiaceae</taxon>
        <taxon>Microbispora</taxon>
    </lineage>
</organism>